<evidence type="ECO:0000256" key="1">
    <source>
        <dbReference type="SAM" id="SignalP"/>
    </source>
</evidence>
<name>A0A0S2FI87_LYSAN</name>
<sequence length="150" mass="15741">MRIMFTAVAGLGLAAALAAAPAPAQQITFPAPAFRGGDATTWNVAMLTQPDSSVDYTLTVPESTTPLKGKLQQKAASGMGDYLLVGKLGNDPKAPGLTVKLLPVPLGQQCKDGNDKTRGKYGPYDYSVVLTPAKLGPWKVWTGCGNFTMK</sequence>
<accession>A0A0S2FI87</accession>
<evidence type="ECO:0000313" key="3">
    <source>
        <dbReference type="Proteomes" id="UP000060787"/>
    </source>
</evidence>
<proteinExistence type="predicted"/>
<keyword evidence="3" id="KW-1185">Reference proteome</keyword>
<dbReference type="PATRIC" id="fig|84531.8.peg.5192"/>
<protein>
    <submittedName>
        <fullName evidence="2">Uncharacterized protein</fullName>
    </submittedName>
</protein>
<keyword evidence="1" id="KW-0732">Signal</keyword>
<gene>
    <name evidence="2" type="ORF">LA76x_5184</name>
</gene>
<dbReference type="AlphaFoldDB" id="A0A0S2FI87"/>
<dbReference type="KEGG" id="lab:LA76x_5184"/>
<dbReference type="EMBL" id="CP011129">
    <property type="protein sequence ID" value="ALN83286.1"/>
    <property type="molecule type" value="Genomic_DNA"/>
</dbReference>
<feature type="signal peptide" evidence="1">
    <location>
        <begin position="1"/>
        <end position="24"/>
    </location>
</feature>
<reference evidence="2 3" key="1">
    <citation type="journal article" date="2015" name="BMC Genomics">
        <title>Comparative genomics and metabolic profiling of the genus Lysobacter.</title>
        <authorList>
            <person name="de Bruijn I."/>
            <person name="Cheng X."/>
            <person name="de Jager V."/>
            <person name="Exposito R.G."/>
            <person name="Watrous J."/>
            <person name="Patel N."/>
            <person name="Postma J."/>
            <person name="Dorrestein P.C."/>
            <person name="Kobayashi D."/>
            <person name="Raaijmakers J.M."/>
        </authorList>
    </citation>
    <scope>NUCLEOTIDE SEQUENCE [LARGE SCALE GENOMIC DNA]</scope>
    <source>
        <strain evidence="2 3">76</strain>
    </source>
</reference>
<dbReference type="RefSeq" id="WP_057919804.1">
    <property type="nucleotide sequence ID" value="NZ_CP011129.1"/>
</dbReference>
<evidence type="ECO:0000313" key="2">
    <source>
        <dbReference type="EMBL" id="ALN83286.1"/>
    </source>
</evidence>
<feature type="chain" id="PRO_5006597164" evidence="1">
    <location>
        <begin position="25"/>
        <end position="150"/>
    </location>
</feature>
<organism evidence="2 3">
    <name type="scientific">Lysobacter antibioticus</name>
    <dbReference type="NCBI Taxonomy" id="84531"/>
    <lineage>
        <taxon>Bacteria</taxon>
        <taxon>Pseudomonadati</taxon>
        <taxon>Pseudomonadota</taxon>
        <taxon>Gammaproteobacteria</taxon>
        <taxon>Lysobacterales</taxon>
        <taxon>Lysobacteraceae</taxon>
        <taxon>Lysobacter</taxon>
    </lineage>
</organism>
<dbReference type="Proteomes" id="UP000060787">
    <property type="component" value="Chromosome"/>
</dbReference>